<dbReference type="FunFam" id="3.30.160.60:FF:000358">
    <property type="entry name" value="zinc finger protein 24"/>
    <property type="match status" value="1"/>
</dbReference>
<evidence type="ECO:0000256" key="3">
    <source>
        <dbReference type="ARBA" id="ARBA00022771"/>
    </source>
</evidence>
<dbReference type="EMBL" id="JAFIRN010000002">
    <property type="protein sequence ID" value="KAG5854737.1"/>
    <property type="molecule type" value="Genomic_DNA"/>
</dbReference>
<accession>A0A9D3MVW0</accession>
<dbReference type="PANTHER" id="PTHR23235">
    <property type="entry name" value="KRUEPPEL-LIKE TRANSCRIPTION FACTOR"/>
    <property type="match status" value="1"/>
</dbReference>
<feature type="coiled-coil region" evidence="7">
    <location>
        <begin position="23"/>
        <end position="57"/>
    </location>
</feature>
<dbReference type="FunFam" id="3.30.160.60:FF:000557">
    <property type="entry name" value="zinc finger and SCAN domain-containing protein 29"/>
    <property type="match status" value="1"/>
</dbReference>
<dbReference type="InterPro" id="IPR036236">
    <property type="entry name" value="Znf_C2H2_sf"/>
</dbReference>
<gene>
    <name evidence="10" type="ORF">ANANG_G00040950</name>
</gene>
<dbReference type="PROSITE" id="PS00028">
    <property type="entry name" value="ZINC_FINGER_C2H2_1"/>
    <property type="match status" value="4"/>
</dbReference>
<reference evidence="10" key="1">
    <citation type="submission" date="2021-01" db="EMBL/GenBank/DDBJ databases">
        <title>A chromosome-scale assembly of European eel, Anguilla anguilla.</title>
        <authorList>
            <person name="Henkel C."/>
            <person name="Jong-Raadsen S.A."/>
            <person name="Dufour S."/>
            <person name="Weltzien F.-A."/>
            <person name="Palstra A.P."/>
            <person name="Pelster B."/>
            <person name="Spaink H.P."/>
            <person name="Van Den Thillart G.E."/>
            <person name="Jansen H."/>
            <person name="Zahm M."/>
            <person name="Klopp C."/>
            <person name="Cedric C."/>
            <person name="Louis A."/>
            <person name="Berthelot C."/>
            <person name="Parey E."/>
            <person name="Roest Crollius H."/>
            <person name="Montfort J."/>
            <person name="Robinson-Rechavi M."/>
            <person name="Bucao C."/>
            <person name="Bouchez O."/>
            <person name="Gislard M."/>
            <person name="Lluch J."/>
            <person name="Milhes M."/>
            <person name="Lampietro C."/>
            <person name="Lopez Roques C."/>
            <person name="Donnadieu C."/>
            <person name="Braasch I."/>
            <person name="Desvignes T."/>
            <person name="Postlethwait J."/>
            <person name="Bobe J."/>
            <person name="Guiguen Y."/>
            <person name="Dirks R."/>
        </authorList>
    </citation>
    <scope>NUCLEOTIDE SEQUENCE</scope>
    <source>
        <strain evidence="10">Tag_6206</strain>
        <tissue evidence="10">Liver</tissue>
    </source>
</reference>
<feature type="domain" description="C2H2-type" evidence="9">
    <location>
        <begin position="363"/>
        <end position="390"/>
    </location>
</feature>
<dbReference type="PROSITE" id="PS50157">
    <property type="entry name" value="ZINC_FINGER_C2H2_2"/>
    <property type="match status" value="4"/>
</dbReference>
<keyword evidence="2" id="KW-0677">Repeat</keyword>
<evidence type="ECO:0000256" key="2">
    <source>
        <dbReference type="ARBA" id="ARBA00022737"/>
    </source>
</evidence>
<comment type="caution">
    <text evidence="10">The sequence shown here is derived from an EMBL/GenBank/DDBJ whole genome shotgun (WGS) entry which is preliminary data.</text>
</comment>
<dbReference type="PANTHER" id="PTHR23235:SF142">
    <property type="entry name" value="ZINC FINGER PROTEIN 384"/>
    <property type="match status" value="1"/>
</dbReference>
<evidence type="ECO:0000313" key="11">
    <source>
        <dbReference type="Proteomes" id="UP001044222"/>
    </source>
</evidence>
<dbReference type="Pfam" id="PF00096">
    <property type="entry name" value="zf-C2H2"/>
    <property type="match status" value="2"/>
</dbReference>
<feature type="domain" description="C2H2-type" evidence="9">
    <location>
        <begin position="307"/>
        <end position="334"/>
    </location>
</feature>
<dbReference type="Gene3D" id="3.30.160.60">
    <property type="entry name" value="Classic Zinc Finger"/>
    <property type="match status" value="4"/>
</dbReference>
<feature type="domain" description="C2H2-type" evidence="9">
    <location>
        <begin position="391"/>
        <end position="418"/>
    </location>
</feature>
<proteinExistence type="predicted"/>
<evidence type="ECO:0000256" key="4">
    <source>
        <dbReference type="ARBA" id="ARBA00022833"/>
    </source>
</evidence>
<evidence type="ECO:0000256" key="5">
    <source>
        <dbReference type="ARBA" id="ARBA00023242"/>
    </source>
</evidence>
<name>A0A9D3MVW0_ANGAN</name>
<protein>
    <recommendedName>
        <fullName evidence="9">C2H2-type domain-containing protein</fullName>
    </recommendedName>
</protein>
<feature type="domain" description="C2H2-type" evidence="9">
    <location>
        <begin position="335"/>
        <end position="362"/>
    </location>
</feature>
<dbReference type="GO" id="GO:0008270">
    <property type="term" value="F:zinc ion binding"/>
    <property type="evidence" value="ECO:0007669"/>
    <property type="project" value="UniProtKB-KW"/>
</dbReference>
<dbReference type="GO" id="GO:0000981">
    <property type="term" value="F:DNA-binding transcription factor activity, RNA polymerase II-specific"/>
    <property type="evidence" value="ECO:0007669"/>
    <property type="project" value="TreeGrafter"/>
</dbReference>
<feature type="region of interest" description="Disordered" evidence="8">
    <location>
        <begin position="107"/>
        <end position="139"/>
    </location>
</feature>
<organism evidence="10 11">
    <name type="scientific">Anguilla anguilla</name>
    <name type="common">European freshwater eel</name>
    <name type="synonym">Muraena anguilla</name>
    <dbReference type="NCBI Taxonomy" id="7936"/>
    <lineage>
        <taxon>Eukaryota</taxon>
        <taxon>Metazoa</taxon>
        <taxon>Chordata</taxon>
        <taxon>Craniata</taxon>
        <taxon>Vertebrata</taxon>
        <taxon>Euteleostomi</taxon>
        <taxon>Actinopterygii</taxon>
        <taxon>Neopterygii</taxon>
        <taxon>Teleostei</taxon>
        <taxon>Anguilliformes</taxon>
        <taxon>Anguillidae</taxon>
        <taxon>Anguilla</taxon>
    </lineage>
</organism>
<evidence type="ECO:0000256" key="7">
    <source>
        <dbReference type="SAM" id="Coils"/>
    </source>
</evidence>
<keyword evidence="4" id="KW-0862">Zinc</keyword>
<evidence type="ECO:0000259" key="9">
    <source>
        <dbReference type="PROSITE" id="PS50157"/>
    </source>
</evidence>
<keyword evidence="5" id="KW-0539">Nucleus</keyword>
<dbReference type="AlphaFoldDB" id="A0A9D3MVW0"/>
<evidence type="ECO:0000256" key="1">
    <source>
        <dbReference type="ARBA" id="ARBA00022723"/>
    </source>
</evidence>
<dbReference type="SUPFAM" id="SSF57667">
    <property type="entry name" value="beta-beta-alpha zinc fingers"/>
    <property type="match status" value="2"/>
</dbReference>
<keyword evidence="3 6" id="KW-0863">Zinc-finger</keyword>
<dbReference type="FunFam" id="3.30.160.60:FF:002343">
    <property type="entry name" value="Zinc finger protein 33A"/>
    <property type="match status" value="1"/>
</dbReference>
<keyword evidence="1" id="KW-0479">Metal-binding</keyword>
<dbReference type="GO" id="GO:0000978">
    <property type="term" value="F:RNA polymerase II cis-regulatory region sequence-specific DNA binding"/>
    <property type="evidence" value="ECO:0007669"/>
    <property type="project" value="TreeGrafter"/>
</dbReference>
<dbReference type="Proteomes" id="UP001044222">
    <property type="component" value="Unassembled WGS sequence"/>
</dbReference>
<evidence type="ECO:0000256" key="8">
    <source>
        <dbReference type="SAM" id="MobiDB-lite"/>
    </source>
</evidence>
<dbReference type="InterPro" id="IPR013087">
    <property type="entry name" value="Znf_C2H2_type"/>
</dbReference>
<sequence length="427" mass="48864">MTKLQILNSYLTERLMVVAQEILDIVKETVSEYQEENARTKRENESLRRRLREFGLEIESTFWGARPAALPASRGKSLIERQLGEQEWSSSLRPDTELTLTEEKQEITEEHRMRQTEEEPVLSSCVETDESINPTTPVNTTVTGESEGIIEQQRTILREEKTSGLQSVRMEETDTSIVSPGLKKLALEITLSMVSPSSVNPEINSIHPSDVSLIEPVNTELNSRPSLRPDQIKTEPDEVDFKSDQLSELGYHPKTHYNINKTLCETSVIARYDNGAEAGHIPPLSDIPASEAQPEGLLVDHREERQHSCLQCGKCFCRVSYVKIHQQIHAGERPYSCAWCSKSFTQSGDLRRHERIHTGDKPHQCMWCEKSFTQVGNLKRHQRIHTGERPYCCTRCGKTFYDGGALKNHKRIHLRERKQRNMLMQTD</sequence>
<keyword evidence="7" id="KW-0175">Coiled coil</keyword>
<keyword evidence="11" id="KW-1185">Reference proteome</keyword>
<feature type="compositionally biased region" description="Basic and acidic residues" evidence="8">
    <location>
        <begin position="107"/>
        <end position="117"/>
    </location>
</feature>
<dbReference type="SMART" id="SM00355">
    <property type="entry name" value="ZnF_C2H2"/>
    <property type="match status" value="4"/>
</dbReference>
<evidence type="ECO:0000256" key="6">
    <source>
        <dbReference type="PROSITE-ProRule" id="PRU00042"/>
    </source>
</evidence>
<evidence type="ECO:0000313" key="10">
    <source>
        <dbReference type="EMBL" id="KAG5854737.1"/>
    </source>
</evidence>